<feature type="transmembrane region" description="Helical" evidence="7">
    <location>
        <begin position="232"/>
        <end position="249"/>
    </location>
</feature>
<evidence type="ECO:0000256" key="3">
    <source>
        <dbReference type="ARBA" id="ARBA00022475"/>
    </source>
</evidence>
<dbReference type="SUPFAM" id="SSF103473">
    <property type="entry name" value="MFS general substrate transporter"/>
    <property type="match status" value="1"/>
</dbReference>
<dbReference type="InterPro" id="IPR020846">
    <property type="entry name" value="MFS_dom"/>
</dbReference>
<feature type="transmembrane region" description="Helical" evidence="7">
    <location>
        <begin position="407"/>
        <end position="428"/>
    </location>
</feature>
<comment type="subcellular location">
    <subcellularLocation>
        <location evidence="1">Cell membrane</location>
        <topology evidence="1">Multi-pass membrane protein</topology>
    </subcellularLocation>
</comment>
<dbReference type="GO" id="GO:1904680">
    <property type="term" value="F:peptide transmembrane transporter activity"/>
    <property type="evidence" value="ECO:0007669"/>
    <property type="project" value="InterPro"/>
</dbReference>
<evidence type="ECO:0000313" key="9">
    <source>
        <dbReference type="EMBL" id="PZP51171.1"/>
    </source>
</evidence>
<dbReference type="CDD" id="cd17346">
    <property type="entry name" value="MFS_DtpA_like"/>
    <property type="match status" value="1"/>
</dbReference>
<feature type="transmembrane region" description="Helical" evidence="7">
    <location>
        <begin position="176"/>
        <end position="196"/>
    </location>
</feature>
<feature type="transmembrane region" description="Helical" evidence="7">
    <location>
        <begin position="309"/>
        <end position="330"/>
    </location>
</feature>
<dbReference type="Gene3D" id="1.20.1250.20">
    <property type="entry name" value="MFS general substrate transporter like domains"/>
    <property type="match status" value="2"/>
</dbReference>
<keyword evidence="3" id="KW-1003">Cell membrane</keyword>
<dbReference type="EMBL" id="QFOI01000040">
    <property type="protein sequence ID" value="PZP51171.1"/>
    <property type="molecule type" value="Genomic_DNA"/>
</dbReference>
<feature type="transmembrane region" description="Helical" evidence="7">
    <location>
        <begin position="61"/>
        <end position="80"/>
    </location>
</feature>
<keyword evidence="2" id="KW-0813">Transport</keyword>
<feature type="domain" description="Major facilitator superfamily (MFS) profile" evidence="8">
    <location>
        <begin position="14"/>
        <end position="432"/>
    </location>
</feature>
<keyword evidence="5 7" id="KW-1133">Transmembrane helix</keyword>
<evidence type="ECO:0000256" key="5">
    <source>
        <dbReference type="ARBA" id="ARBA00022989"/>
    </source>
</evidence>
<gene>
    <name evidence="9" type="ORF">DI598_03905</name>
</gene>
<keyword evidence="6 7" id="KW-0472">Membrane</keyword>
<name>A0A2W5F4X5_9SPHI</name>
<dbReference type="Pfam" id="PF07690">
    <property type="entry name" value="MFS_1"/>
    <property type="match status" value="1"/>
</dbReference>
<dbReference type="InterPro" id="IPR005279">
    <property type="entry name" value="Dipep/tripep_permease"/>
</dbReference>
<organism evidence="9 10">
    <name type="scientific">Pseudopedobacter saltans</name>
    <dbReference type="NCBI Taxonomy" id="151895"/>
    <lineage>
        <taxon>Bacteria</taxon>
        <taxon>Pseudomonadati</taxon>
        <taxon>Bacteroidota</taxon>
        <taxon>Sphingobacteriia</taxon>
        <taxon>Sphingobacteriales</taxon>
        <taxon>Sphingobacteriaceae</taxon>
        <taxon>Pseudopedobacter</taxon>
    </lineage>
</organism>
<evidence type="ECO:0000256" key="1">
    <source>
        <dbReference type="ARBA" id="ARBA00004651"/>
    </source>
</evidence>
<dbReference type="InterPro" id="IPR011701">
    <property type="entry name" value="MFS"/>
</dbReference>
<dbReference type="PANTHER" id="PTHR23517:SF15">
    <property type="entry name" value="PROTON-DEPENDENT OLIGOPEPTIDE FAMILY TRANSPORT PROTEIN"/>
    <property type="match status" value="1"/>
</dbReference>
<keyword evidence="4 7" id="KW-0812">Transmembrane</keyword>
<evidence type="ECO:0000256" key="6">
    <source>
        <dbReference type="ARBA" id="ARBA00023136"/>
    </source>
</evidence>
<dbReference type="PANTHER" id="PTHR23517">
    <property type="entry name" value="RESISTANCE PROTEIN MDTM, PUTATIVE-RELATED-RELATED"/>
    <property type="match status" value="1"/>
</dbReference>
<dbReference type="GO" id="GO:0006857">
    <property type="term" value="P:oligopeptide transport"/>
    <property type="evidence" value="ECO:0007669"/>
    <property type="project" value="InterPro"/>
</dbReference>
<reference evidence="9 10" key="1">
    <citation type="submission" date="2017-11" db="EMBL/GenBank/DDBJ databases">
        <title>Infants hospitalized years apart are colonized by the same room-sourced microbial strains.</title>
        <authorList>
            <person name="Brooks B."/>
            <person name="Olm M.R."/>
            <person name="Firek B.A."/>
            <person name="Baker R."/>
            <person name="Thomas B.C."/>
            <person name="Morowitz M.J."/>
            <person name="Banfield J.F."/>
        </authorList>
    </citation>
    <scope>NUCLEOTIDE SEQUENCE [LARGE SCALE GENOMIC DNA]</scope>
    <source>
        <strain evidence="9">S2_009_000_R2_76</strain>
    </source>
</reference>
<dbReference type="AlphaFoldDB" id="A0A2W5F4X5"/>
<protein>
    <submittedName>
        <fullName evidence="9">MFS transporter</fullName>
    </submittedName>
</protein>
<proteinExistence type="predicted"/>
<feature type="transmembrane region" description="Helical" evidence="7">
    <location>
        <begin position="112"/>
        <end position="139"/>
    </location>
</feature>
<evidence type="ECO:0000256" key="2">
    <source>
        <dbReference type="ARBA" id="ARBA00022448"/>
    </source>
</evidence>
<dbReference type="InterPro" id="IPR050171">
    <property type="entry name" value="MFS_Transporters"/>
</dbReference>
<dbReference type="NCBIfam" id="TIGR00924">
    <property type="entry name" value="yjdL_sub1_fam"/>
    <property type="match status" value="2"/>
</dbReference>
<evidence type="ECO:0000256" key="7">
    <source>
        <dbReference type="SAM" id="Phobius"/>
    </source>
</evidence>
<dbReference type="PROSITE" id="PS50850">
    <property type="entry name" value="MFS"/>
    <property type="match status" value="1"/>
</dbReference>
<dbReference type="InterPro" id="IPR018456">
    <property type="entry name" value="PTR2_symporter_CS"/>
</dbReference>
<feature type="transmembrane region" description="Helical" evidence="7">
    <location>
        <begin position="151"/>
        <end position="170"/>
    </location>
</feature>
<comment type="caution">
    <text evidence="9">The sequence shown here is derived from an EMBL/GenBank/DDBJ whole genome shotgun (WGS) entry which is preliminary data.</text>
</comment>
<accession>A0A2W5F4X5</accession>
<feature type="transmembrane region" description="Helical" evidence="7">
    <location>
        <begin position="89"/>
        <end position="106"/>
    </location>
</feature>
<dbReference type="GO" id="GO:0005886">
    <property type="term" value="C:plasma membrane"/>
    <property type="evidence" value="ECO:0007669"/>
    <property type="project" value="UniProtKB-SubCell"/>
</dbReference>
<dbReference type="Proteomes" id="UP000249645">
    <property type="component" value="Unassembled WGS sequence"/>
</dbReference>
<feature type="transmembrane region" description="Helical" evidence="7">
    <location>
        <begin position="342"/>
        <end position="364"/>
    </location>
</feature>
<evidence type="ECO:0000256" key="4">
    <source>
        <dbReference type="ARBA" id="ARBA00022692"/>
    </source>
</evidence>
<sequence length="459" mass="50389">MANKSNEIFGHPKGLFILFFTEMWERFSFYGMRALLTLYLVQKTTVENPGLGWTKSDALSLYGWYLMLVYVAGMPGGYIADKFLGQKKAVILGCILLVFGHCVLALEHLWAFYGGIAFIIAGVGFLKPNISTMVGGLYAPGDERRDKGFTIFYMGINLGGFIAPLIVGYVGEKIGWHYGFGLAGIGMLIGMITFLAGKKSLANVGNFLGTSVNKVDQEEFKRPLNKIEKDRVVVLLLSFFIVFVFWAAFEQAGGLLNIYASEKTDRHLFGWLVPATWFQSVNSMYILILGLPVAGYWAHRRLKKKESSALFKMLMGVIIMGAGFLFMSAASKQFDAQGSSSMSWLMIAYLFHTVGELCLSPVALSYITKLAPAKYASLMMGIFWAMTGLGGKAAGLLGESASKFGEFAVFTGIAVFCIVFSGIIFLFLKKLKAMSHGAEDLQLTPAVSKEVEIATVQEV</sequence>
<feature type="transmembrane region" description="Helical" evidence="7">
    <location>
        <begin position="269"/>
        <end position="297"/>
    </location>
</feature>
<dbReference type="InterPro" id="IPR036259">
    <property type="entry name" value="MFS_trans_sf"/>
</dbReference>
<evidence type="ECO:0000313" key="10">
    <source>
        <dbReference type="Proteomes" id="UP000249645"/>
    </source>
</evidence>
<dbReference type="PROSITE" id="PS01023">
    <property type="entry name" value="PTR2_2"/>
    <property type="match status" value="1"/>
</dbReference>
<evidence type="ECO:0000259" key="8">
    <source>
        <dbReference type="PROSITE" id="PS50850"/>
    </source>
</evidence>
<feature type="transmembrane region" description="Helical" evidence="7">
    <location>
        <begin position="376"/>
        <end position="395"/>
    </location>
</feature>